<dbReference type="EMBL" id="OV651824">
    <property type="protein sequence ID" value="CAH1101829.1"/>
    <property type="molecule type" value="Genomic_DNA"/>
</dbReference>
<dbReference type="OrthoDB" id="10062838at2759"/>
<accession>A0A9P0CMH3</accession>
<feature type="transmembrane region" description="Helical" evidence="1">
    <location>
        <begin position="405"/>
        <end position="424"/>
    </location>
</feature>
<keyword evidence="1" id="KW-1133">Transmembrane helix</keyword>
<feature type="transmembrane region" description="Helical" evidence="1">
    <location>
        <begin position="220"/>
        <end position="245"/>
    </location>
</feature>
<feature type="transmembrane region" description="Helical" evidence="1">
    <location>
        <begin position="311"/>
        <end position="334"/>
    </location>
</feature>
<keyword evidence="1" id="KW-0472">Membrane</keyword>
<feature type="transmembrane region" description="Helical" evidence="1">
    <location>
        <begin position="252"/>
        <end position="270"/>
    </location>
</feature>
<feature type="transmembrane region" description="Helical" evidence="1">
    <location>
        <begin position="346"/>
        <end position="364"/>
    </location>
</feature>
<feature type="transmembrane region" description="Helical" evidence="1">
    <location>
        <begin position="196"/>
        <end position="214"/>
    </location>
</feature>
<name>A0A9P0CMH3_9CUCU</name>
<gene>
    <name evidence="2" type="ORF">PSYICH_LOCUS3011</name>
</gene>
<keyword evidence="3" id="KW-1185">Reference proteome</keyword>
<dbReference type="InterPro" id="IPR037185">
    <property type="entry name" value="EmrE-like"/>
</dbReference>
<feature type="transmembrane region" description="Helical" evidence="1">
    <location>
        <begin position="282"/>
        <end position="299"/>
    </location>
</feature>
<dbReference type="AlphaFoldDB" id="A0A9P0CMH3"/>
<organism evidence="2 3">
    <name type="scientific">Psylliodes chrysocephalus</name>
    <dbReference type="NCBI Taxonomy" id="3402493"/>
    <lineage>
        <taxon>Eukaryota</taxon>
        <taxon>Metazoa</taxon>
        <taxon>Ecdysozoa</taxon>
        <taxon>Arthropoda</taxon>
        <taxon>Hexapoda</taxon>
        <taxon>Insecta</taxon>
        <taxon>Pterygota</taxon>
        <taxon>Neoptera</taxon>
        <taxon>Endopterygota</taxon>
        <taxon>Coleoptera</taxon>
        <taxon>Polyphaga</taxon>
        <taxon>Cucujiformia</taxon>
        <taxon>Chrysomeloidea</taxon>
        <taxon>Chrysomelidae</taxon>
        <taxon>Galerucinae</taxon>
        <taxon>Alticini</taxon>
        <taxon>Psylliodes</taxon>
    </lineage>
</organism>
<dbReference type="InterPro" id="IPR026505">
    <property type="entry name" value="Solute_c_fam_35_mem_F3/F4"/>
</dbReference>
<dbReference type="PANTHER" id="PTHR19346:SF4">
    <property type="entry name" value="SUGAR PHOSPHATE TRANSPORTER DOMAIN-CONTAINING PROTEIN"/>
    <property type="match status" value="1"/>
</dbReference>
<dbReference type="PANTHER" id="PTHR19346">
    <property type="entry name" value="SUGAR PHOSPHATE TRANSPORTER DOMAIN-CONTAINING PROTEIN"/>
    <property type="match status" value="1"/>
</dbReference>
<keyword evidence="1" id="KW-0812">Transmembrane</keyword>
<protein>
    <recommendedName>
        <fullName evidence="4">Thiamine transporter SLC35F3</fullName>
    </recommendedName>
</protein>
<dbReference type="Proteomes" id="UP001153636">
    <property type="component" value="Chromosome 12"/>
</dbReference>
<dbReference type="SUPFAM" id="SSF103481">
    <property type="entry name" value="Multidrug resistance efflux transporter EmrE"/>
    <property type="match status" value="1"/>
</dbReference>
<evidence type="ECO:0000313" key="3">
    <source>
        <dbReference type="Proteomes" id="UP001153636"/>
    </source>
</evidence>
<feature type="transmembrane region" description="Helical" evidence="1">
    <location>
        <begin position="146"/>
        <end position="165"/>
    </location>
</feature>
<feature type="transmembrane region" description="Helical" evidence="1">
    <location>
        <begin position="376"/>
        <end position="399"/>
    </location>
</feature>
<evidence type="ECO:0000256" key="1">
    <source>
        <dbReference type="SAM" id="Phobius"/>
    </source>
</evidence>
<proteinExistence type="predicted"/>
<evidence type="ECO:0008006" key="4">
    <source>
        <dbReference type="Google" id="ProtNLM"/>
    </source>
</evidence>
<evidence type="ECO:0000313" key="2">
    <source>
        <dbReference type="EMBL" id="CAH1101829.1"/>
    </source>
</evidence>
<feature type="transmembrane region" description="Helical" evidence="1">
    <location>
        <begin position="80"/>
        <end position="105"/>
    </location>
</feature>
<sequence>MTRDGDIPTIFNPRGRNRTPSVVVTEEGVANGPFAHTDSVSSQQESQAAGELLSPVPPCGVTGKLKSCSTSFCSKSARKIYFGIWVTVCVTASWVGATHCIKYLYLRRPKDTDVDAEPVLIPHDTTGINMTLVQTIYTASYQAPFFTTWFVTNWTMLFFPLYFLCRLSNRRCESISDILSESIRDFRDKGFTAVRFMTRCSLFCILWVGTNYMYIMSLRILLATDVMALFATNVSFVYLLSWVILHEQFVGIRIMAVIICDTGVALLAYMDGITGSPTLGGVVLATSAAAGSAVYKVLFKKVIGDATYGQVALFFSLIGMLNAAFLWPLCLGLFLMGIETLHWDMLPWPALLTSSVLSLVANLLGNFSIALTYDLFITLGLITAVPVSAALDVVLYGASFEGMKLAGMILIGVGFFLVMFPDNWPDYITRLLRNIIMLSHSARWSRRSRHGSNGPRNHVVDYRTGYIRSHLRSPSGRVR</sequence>
<reference evidence="2" key="1">
    <citation type="submission" date="2022-01" db="EMBL/GenBank/DDBJ databases">
        <authorList>
            <person name="King R."/>
        </authorList>
    </citation>
    <scope>NUCLEOTIDE SEQUENCE</scope>
</reference>